<dbReference type="GeneID" id="19470438"/>
<evidence type="ECO:0000313" key="1">
    <source>
        <dbReference type="EMBL" id="EPE24816.1"/>
    </source>
</evidence>
<sequence length="167" mass="18158">MSRFFPHPPYAEDQPLAKTILYTHTTTRGLQLGSLLSSTFSLSLFSLRRFGLLTPKPTSILRSTGIGALTGATLLAIATTARMWAREDIEWADRAWRLRANKGQVECDDWTYAGMVGGVLGGLGRGVRGVRGVRVVGAGGLGSVVGMGGWMGWRYIRGERDEEEEGL</sequence>
<gene>
    <name evidence="1" type="ORF">GLAREA_11397</name>
</gene>
<dbReference type="KEGG" id="glz:GLAREA_11397"/>
<dbReference type="Pfam" id="PF08560">
    <property type="entry name" value="DUF1757"/>
    <property type="match status" value="1"/>
</dbReference>
<proteinExistence type="predicted"/>
<organism evidence="1 2">
    <name type="scientific">Glarea lozoyensis (strain ATCC 20868 / MF5171)</name>
    <dbReference type="NCBI Taxonomy" id="1116229"/>
    <lineage>
        <taxon>Eukaryota</taxon>
        <taxon>Fungi</taxon>
        <taxon>Dikarya</taxon>
        <taxon>Ascomycota</taxon>
        <taxon>Pezizomycotina</taxon>
        <taxon>Leotiomycetes</taxon>
        <taxon>Helotiales</taxon>
        <taxon>Helotiaceae</taxon>
        <taxon>Glarea</taxon>
    </lineage>
</organism>
<dbReference type="eggNOG" id="ENOG502S5YS">
    <property type="taxonomic scope" value="Eukaryota"/>
</dbReference>
<name>S3CYE2_GLAL2</name>
<reference evidence="1 2" key="1">
    <citation type="journal article" date="2013" name="BMC Genomics">
        <title>Genomics-driven discovery of the pneumocandin biosynthetic gene cluster in the fungus Glarea lozoyensis.</title>
        <authorList>
            <person name="Chen L."/>
            <person name="Yue Q."/>
            <person name="Zhang X."/>
            <person name="Xiang M."/>
            <person name="Wang C."/>
            <person name="Li S."/>
            <person name="Che Y."/>
            <person name="Ortiz-Lopez F.J."/>
            <person name="Bills G.F."/>
            <person name="Liu X."/>
            <person name="An Z."/>
        </authorList>
    </citation>
    <scope>NUCLEOTIDE SEQUENCE [LARGE SCALE GENOMIC DNA]</scope>
    <source>
        <strain evidence="2">ATCC 20868 / MF5171</strain>
    </source>
</reference>
<dbReference type="Proteomes" id="UP000016922">
    <property type="component" value="Unassembled WGS sequence"/>
</dbReference>
<dbReference type="PANTHER" id="PTHR38636:SF1">
    <property type="entry name" value="CHLORIDE CHANNEL PROTEIN CLC-D"/>
    <property type="match status" value="1"/>
</dbReference>
<dbReference type="RefSeq" id="XP_008087731.1">
    <property type="nucleotide sequence ID" value="XM_008089540.1"/>
</dbReference>
<dbReference type="OrthoDB" id="544298at2759"/>
<dbReference type="InterPro" id="IPR013869">
    <property type="entry name" value="DUF1757"/>
</dbReference>
<dbReference type="HOGENOM" id="CLU_100672_0_0_1"/>
<dbReference type="PANTHER" id="PTHR38636">
    <property type="entry name" value="PROTEIN CBG20488"/>
    <property type="match status" value="1"/>
</dbReference>
<dbReference type="OMA" id="PIEWQDR"/>
<keyword evidence="2" id="KW-1185">Reference proteome</keyword>
<dbReference type="AlphaFoldDB" id="S3CYE2"/>
<accession>S3CYE2</accession>
<protein>
    <submittedName>
        <fullName evidence="1">Uncharacterized protein</fullName>
    </submittedName>
</protein>
<dbReference type="EMBL" id="KE145372">
    <property type="protein sequence ID" value="EPE24816.1"/>
    <property type="molecule type" value="Genomic_DNA"/>
</dbReference>
<evidence type="ECO:0000313" key="2">
    <source>
        <dbReference type="Proteomes" id="UP000016922"/>
    </source>
</evidence>